<dbReference type="EMBL" id="LAZR01000027">
    <property type="protein sequence ID" value="KKO03197.1"/>
    <property type="molecule type" value="Genomic_DNA"/>
</dbReference>
<name>A0A0F9XV17_9ZZZZ</name>
<sequence>METIEIKEFSEEVLSALNMLIPQLSSSATSLDEATLRDIIDNSSSHLVMAKEGSTYYGALTLAVFPIPTGIRAWIEDVVVSEEARGKGVGKLLSTYALELANTLGAKTVDL</sequence>
<dbReference type="InterPro" id="IPR000182">
    <property type="entry name" value="GNAT_dom"/>
</dbReference>
<dbReference type="AlphaFoldDB" id="A0A0F9XV17"/>
<reference evidence="2" key="1">
    <citation type="journal article" date="2015" name="Nature">
        <title>Complex archaea that bridge the gap between prokaryotes and eukaryotes.</title>
        <authorList>
            <person name="Spang A."/>
            <person name="Saw J.H."/>
            <person name="Jorgensen S.L."/>
            <person name="Zaremba-Niedzwiedzka K."/>
            <person name="Martijn J."/>
            <person name="Lind A.E."/>
            <person name="van Eijk R."/>
            <person name="Schleper C."/>
            <person name="Guy L."/>
            <person name="Ettema T.J."/>
        </authorList>
    </citation>
    <scope>NUCLEOTIDE SEQUENCE</scope>
</reference>
<comment type="caution">
    <text evidence="2">The sequence shown here is derived from an EMBL/GenBank/DDBJ whole genome shotgun (WGS) entry which is preliminary data.</text>
</comment>
<dbReference type="InterPro" id="IPR016181">
    <property type="entry name" value="Acyl_CoA_acyltransferase"/>
</dbReference>
<dbReference type="Gene3D" id="3.40.630.30">
    <property type="match status" value="1"/>
</dbReference>
<evidence type="ECO:0000313" key="2">
    <source>
        <dbReference type="EMBL" id="KKO03197.1"/>
    </source>
</evidence>
<feature type="domain" description="N-acetyltransferase" evidence="1">
    <location>
        <begin position="4"/>
        <end position="111"/>
    </location>
</feature>
<dbReference type="GO" id="GO:0016747">
    <property type="term" value="F:acyltransferase activity, transferring groups other than amino-acyl groups"/>
    <property type="evidence" value="ECO:0007669"/>
    <property type="project" value="InterPro"/>
</dbReference>
<dbReference type="Pfam" id="PF00583">
    <property type="entry name" value="Acetyltransf_1"/>
    <property type="match status" value="1"/>
</dbReference>
<dbReference type="SUPFAM" id="SSF55729">
    <property type="entry name" value="Acyl-CoA N-acyltransferases (Nat)"/>
    <property type="match status" value="1"/>
</dbReference>
<gene>
    <name evidence="2" type="ORF">LCGC14_0096100</name>
</gene>
<dbReference type="CDD" id="cd04301">
    <property type="entry name" value="NAT_SF"/>
    <property type="match status" value="1"/>
</dbReference>
<protein>
    <recommendedName>
        <fullName evidence="1">N-acetyltransferase domain-containing protein</fullName>
    </recommendedName>
</protein>
<proteinExistence type="predicted"/>
<accession>A0A0F9XV17</accession>
<organism evidence="2">
    <name type="scientific">marine sediment metagenome</name>
    <dbReference type="NCBI Taxonomy" id="412755"/>
    <lineage>
        <taxon>unclassified sequences</taxon>
        <taxon>metagenomes</taxon>
        <taxon>ecological metagenomes</taxon>
    </lineage>
</organism>
<dbReference type="PROSITE" id="PS51186">
    <property type="entry name" value="GNAT"/>
    <property type="match status" value="1"/>
</dbReference>
<evidence type="ECO:0000259" key="1">
    <source>
        <dbReference type="PROSITE" id="PS51186"/>
    </source>
</evidence>